<name>A0A392SW55_9FABA</name>
<evidence type="ECO:0000313" key="2">
    <source>
        <dbReference type="Proteomes" id="UP000265520"/>
    </source>
</evidence>
<feature type="non-terminal residue" evidence="1">
    <location>
        <position position="32"/>
    </location>
</feature>
<evidence type="ECO:0000313" key="1">
    <source>
        <dbReference type="EMBL" id="MCI52889.1"/>
    </source>
</evidence>
<proteinExistence type="predicted"/>
<comment type="caution">
    <text evidence="1">The sequence shown here is derived from an EMBL/GenBank/DDBJ whole genome shotgun (WGS) entry which is preliminary data.</text>
</comment>
<protein>
    <submittedName>
        <fullName evidence="1">Uncharacterized protein</fullName>
    </submittedName>
</protein>
<dbReference type="Proteomes" id="UP000265520">
    <property type="component" value="Unassembled WGS sequence"/>
</dbReference>
<keyword evidence="2" id="KW-1185">Reference proteome</keyword>
<dbReference type="EMBL" id="LXQA010454485">
    <property type="protein sequence ID" value="MCI52889.1"/>
    <property type="molecule type" value="Genomic_DNA"/>
</dbReference>
<organism evidence="1 2">
    <name type="scientific">Trifolium medium</name>
    <dbReference type="NCBI Taxonomy" id="97028"/>
    <lineage>
        <taxon>Eukaryota</taxon>
        <taxon>Viridiplantae</taxon>
        <taxon>Streptophyta</taxon>
        <taxon>Embryophyta</taxon>
        <taxon>Tracheophyta</taxon>
        <taxon>Spermatophyta</taxon>
        <taxon>Magnoliopsida</taxon>
        <taxon>eudicotyledons</taxon>
        <taxon>Gunneridae</taxon>
        <taxon>Pentapetalae</taxon>
        <taxon>rosids</taxon>
        <taxon>fabids</taxon>
        <taxon>Fabales</taxon>
        <taxon>Fabaceae</taxon>
        <taxon>Papilionoideae</taxon>
        <taxon>50 kb inversion clade</taxon>
        <taxon>NPAAA clade</taxon>
        <taxon>Hologalegina</taxon>
        <taxon>IRL clade</taxon>
        <taxon>Trifolieae</taxon>
        <taxon>Trifolium</taxon>
    </lineage>
</organism>
<accession>A0A392SW55</accession>
<reference evidence="1 2" key="1">
    <citation type="journal article" date="2018" name="Front. Plant Sci.">
        <title>Red Clover (Trifolium pratense) and Zigzag Clover (T. medium) - A Picture of Genomic Similarities and Differences.</title>
        <authorList>
            <person name="Dluhosova J."/>
            <person name="Istvanek J."/>
            <person name="Nedelnik J."/>
            <person name="Repkova J."/>
        </authorList>
    </citation>
    <scope>NUCLEOTIDE SEQUENCE [LARGE SCALE GENOMIC DNA]</scope>
    <source>
        <strain evidence="2">cv. 10/8</strain>
        <tissue evidence="1">Leaf</tissue>
    </source>
</reference>
<dbReference type="AlphaFoldDB" id="A0A392SW55"/>
<sequence>MAVSNYFDVHQHFGEMKFCQNPDLCAPESALE</sequence>